<dbReference type="Proteomes" id="UP000298416">
    <property type="component" value="Unassembled WGS sequence"/>
</dbReference>
<proteinExistence type="predicted"/>
<comment type="caution">
    <text evidence="2">The sequence shown here is derived from an EMBL/GenBank/DDBJ whole genome shotgun (WGS) entry which is preliminary data.</text>
</comment>
<dbReference type="EMBL" id="PNBA02000015">
    <property type="protein sequence ID" value="KAG6399908.1"/>
    <property type="molecule type" value="Genomic_DNA"/>
</dbReference>
<dbReference type="PANTHER" id="PTHR47718:SF18">
    <property type="entry name" value="PROTEIN FAR1-RELATED SEQUENCE 5-LIKE"/>
    <property type="match status" value="1"/>
</dbReference>
<reference evidence="2" key="2">
    <citation type="submission" date="2020-08" db="EMBL/GenBank/DDBJ databases">
        <title>Plant Genome Project.</title>
        <authorList>
            <person name="Zhang R.-G."/>
        </authorList>
    </citation>
    <scope>NUCLEOTIDE SEQUENCE</scope>
    <source>
        <strain evidence="2">Huo1</strain>
        <tissue evidence="2">Leaf</tissue>
    </source>
</reference>
<sequence>MVADEHRHFMRANHSLDPIHRRFMEVCGRCYIGSTLTFKLLKEIVGGPENVGCDIIDIRNGYHVIMSNIDGSDAHMIFDYMQAADFYEHYARSVGFGIRKLGNKSVHDIIKWQYLACEDKPLRILYLVMHPNQLKYGMSKGYVVYQFVEYHNHLMVADEHRHFMTANRSLDPIHRRFMEDCGRCIIGPTLTFKLLKEIVGGPENVGCDIIDIRNGYRDIMSNIDGLDAQMIFDYMRSQKWQYLACIRQASKNFIPGDASQSTEVSVKKRRCRSFRCIIGPTLTFKLLKEIVGGPENVGCDIIDIRNGYRDIMSNIDGLDAQMIFDYMQAADFYEHYARSVGFGIRKLGNKSVHGIIKWQYLACIRQASKNFIPGDASQSTEVSVKKRRCRSFRCNIGFILTFKHLKEIVGGPENVGCDIIDIRNGYRDIMSNIDGLDAQMIFDYMRNKSVHDIIKWQYLACEDKPLRILYLVMHPNQLKYGMSKGYEVYQFVEYHNHLMVADEHRHFMTANRSLDPIHRRFMEDCGRCIIGFILTFKLLKEIVGGPENVGCDIIDIRNADFYEHYARSVGFGIRKLGNKSVYGIIKWQYLACEDKPLRILYLVMHPNQLKYGMSKGYEVYQFVEYHNHLMVADEHRLFMTANRSLDPIHRRFMEDCGRCIIGPTLTFKLLKEIVGGPENVGCDIIDIRNGYRDIMSNIDGSDAQMIFDYMRSQKATNQFMVLFGLRRQASKNFIPGDASQSTEVSVKKRRCRSFRCVCLAKLNLRYFSDGMSKGLDPIHRRFMEDCGRCIIGPTLTFKLLKEIVGGPENVGCDIIDIRNGYRDIMSNIDGSDAQMIFDYMRSQKATNLFMVLFGLRRQASKNFIPGDASQSTEVSVKKRRCRSFRCVCLAKLNLRYFSDGMSKGLDPIHRRFMEDCGRCIIGPTLTFKLLKEIVGGPENVGCDIIDIRNGYRDIMSNIDGSDAQMIFDYMRSQKATNQFMVLFGLRRQASKNFIPGDASQSTEVSVKKRRCRSFRCECLAKLNLRYFSDGMSKGLDPIQRRFMEDCGRQASKNFIPGDASQSTEVSVKKRRCRSFRCECLAKLNLRYFSDGMSKGYEVYQFVEYHNHLMVADEQRHFMTANRSLDPIHRRFMEDCGRCIIGPTLTFKLLKEIVGGPENVGCDIIDIRNGYRDIMSNIDGSDAQMIFDYMRSQKATNQFMVLFGLRRQASKNFIPGDASQSTEVSVKKRRCRSFRCECLAKLNLRYFSDGMSKGLDPIHRRFMEDCGRCIIGPTLTFKLLKEIVGGPENVGCDIIDIRNGYRDIMSNIDGLDAQMIFDYMLAVFGLRRQASKNFIPGDASQSTEVSVKKRRCRSFRCECLAKLNLRYFSDGMSKGYEVYQFVEYHNHLMVADEHRLFMTANRSLDPIHRRFMEDCGRCIIGPTLTFKLLKEIVGGPENVGCDIIDIINGYRDIMSNIDGSDAQMIFDYTQAADFYEHYARSVGFGIRKLGNKSVHGILKWQYLTCIRQASKNFIPGDASQSIEVSVKKRRCRPFRCECLAKVNLRYFSDGMSKGYVVYQFVEYHNHLMVADEHRHFMTANRSLDPIHRRFMEDCGRCIIGPTPTFKLLKEIVGGPENVGCDIIDIRNVGFGIRKLGNKSVHGIIKWHYLACSRQGSKNFIPGDASQSTEVSVKKRRCRSFRCECLAKLNLRYFSDGMSKGYEVYQFVEYHNHLMVAD</sequence>
<organism evidence="2">
    <name type="scientific">Salvia splendens</name>
    <name type="common">Scarlet sage</name>
    <dbReference type="NCBI Taxonomy" id="180675"/>
    <lineage>
        <taxon>Eukaryota</taxon>
        <taxon>Viridiplantae</taxon>
        <taxon>Streptophyta</taxon>
        <taxon>Embryophyta</taxon>
        <taxon>Tracheophyta</taxon>
        <taxon>Spermatophyta</taxon>
        <taxon>Magnoliopsida</taxon>
        <taxon>eudicotyledons</taxon>
        <taxon>Gunneridae</taxon>
        <taxon>Pentapetalae</taxon>
        <taxon>asterids</taxon>
        <taxon>lamiids</taxon>
        <taxon>Lamiales</taxon>
        <taxon>Lamiaceae</taxon>
        <taxon>Nepetoideae</taxon>
        <taxon>Mentheae</taxon>
        <taxon>Salviinae</taxon>
        <taxon>Salvia</taxon>
        <taxon>Salvia subgen. Calosphace</taxon>
        <taxon>core Calosphace</taxon>
    </lineage>
</organism>
<reference evidence="2" key="1">
    <citation type="submission" date="2018-01" db="EMBL/GenBank/DDBJ databases">
        <authorList>
            <person name="Mao J.F."/>
        </authorList>
    </citation>
    <scope>NUCLEOTIDE SEQUENCE</scope>
    <source>
        <strain evidence="2">Huo1</strain>
        <tissue evidence="2">Leaf</tissue>
    </source>
</reference>
<keyword evidence="3" id="KW-1185">Reference proteome</keyword>
<evidence type="ECO:0000313" key="2">
    <source>
        <dbReference type="EMBL" id="KAG6399908.1"/>
    </source>
</evidence>
<evidence type="ECO:0000259" key="1">
    <source>
        <dbReference type="Pfam" id="PF03101"/>
    </source>
</evidence>
<dbReference type="Pfam" id="PF03101">
    <property type="entry name" value="FAR1"/>
    <property type="match status" value="1"/>
</dbReference>
<protein>
    <recommendedName>
        <fullName evidence="1">FAR1 domain-containing protein</fullName>
    </recommendedName>
</protein>
<feature type="domain" description="FAR1" evidence="1">
    <location>
        <begin position="1472"/>
        <end position="1567"/>
    </location>
</feature>
<accession>A0A8X8WRK2</accession>
<dbReference type="PANTHER" id="PTHR47718">
    <property type="entry name" value="OS01G0519700 PROTEIN"/>
    <property type="match status" value="1"/>
</dbReference>
<dbReference type="InterPro" id="IPR004330">
    <property type="entry name" value="FAR1_DNA_bnd_dom"/>
</dbReference>
<gene>
    <name evidence="2" type="ORF">SASPL_141393</name>
</gene>
<name>A0A8X8WRK2_SALSN</name>
<evidence type="ECO:0000313" key="3">
    <source>
        <dbReference type="Proteomes" id="UP000298416"/>
    </source>
</evidence>